<sequence>MIALLLAHVVALALFGLLTEWEIGYNARRIQRDGAKDSLHDTFHRQRFTLRAAVAVLVASGASLPAWGHWLSCGLSAWALLVAGAVWFGYRFNTGLNRARGLPAYYVSFATFASRFDRFIADKVRRDFPMKGADADTRMRFWYLKADCVLRRYLRLSLGIGAGLYLIHLVLALVWL</sequence>
<evidence type="ECO:0000313" key="2">
    <source>
        <dbReference type="Proteomes" id="UP000326380"/>
    </source>
</evidence>
<dbReference type="Proteomes" id="UP000326380">
    <property type="component" value="Unassembled WGS sequence"/>
</dbReference>
<evidence type="ECO:0000313" key="1">
    <source>
        <dbReference type="EMBL" id="KAA9333424.1"/>
    </source>
</evidence>
<comment type="caution">
    <text evidence="1">The sequence shown here is derived from an EMBL/GenBank/DDBJ whole genome shotgun (WGS) entry which is preliminary data.</text>
</comment>
<organism evidence="1 2">
    <name type="scientific">Hymenobacter busanensis</name>
    <dbReference type="NCBI Taxonomy" id="2607656"/>
    <lineage>
        <taxon>Bacteria</taxon>
        <taxon>Pseudomonadati</taxon>
        <taxon>Bacteroidota</taxon>
        <taxon>Cytophagia</taxon>
        <taxon>Cytophagales</taxon>
        <taxon>Hymenobacteraceae</taxon>
        <taxon>Hymenobacter</taxon>
    </lineage>
</organism>
<gene>
    <name evidence="1" type="ORF">F0P96_10670</name>
</gene>
<keyword evidence="2" id="KW-1185">Reference proteome</keyword>
<dbReference type="RefSeq" id="WP_151078845.1">
    <property type="nucleotide sequence ID" value="NZ_CP047647.1"/>
</dbReference>
<reference evidence="1 2" key="1">
    <citation type="submission" date="2019-09" db="EMBL/GenBank/DDBJ databases">
        <title>Genome sequence of Hymenobacter sp. M3.</title>
        <authorList>
            <person name="Srinivasan S."/>
        </authorList>
    </citation>
    <scope>NUCLEOTIDE SEQUENCE [LARGE SCALE GENOMIC DNA]</scope>
    <source>
        <strain evidence="1 2">M3</strain>
    </source>
</reference>
<dbReference type="EMBL" id="VTWU01000003">
    <property type="protein sequence ID" value="KAA9333424.1"/>
    <property type="molecule type" value="Genomic_DNA"/>
</dbReference>
<dbReference type="AlphaFoldDB" id="A0A7L4ZYH4"/>
<name>A0A7L4ZYH4_9BACT</name>
<proteinExistence type="predicted"/>
<accession>A0A7L4ZYH4</accession>
<protein>
    <submittedName>
        <fullName evidence="1">Uncharacterized protein</fullName>
    </submittedName>
</protein>